<dbReference type="PANTHER" id="PTHR19328">
    <property type="entry name" value="HEDGEHOG-INTERACTING PROTEIN"/>
    <property type="match status" value="1"/>
</dbReference>
<name>A0A6J4MED5_9HYPH</name>
<gene>
    <name evidence="3" type="ORF">AVDCRST_MAG90-2748</name>
</gene>
<feature type="chain" id="PRO_5026658866" evidence="1">
    <location>
        <begin position="23"/>
        <end position="259"/>
    </location>
</feature>
<reference evidence="3" key="1">
    <citation type="submission" date="2020-02" db="EMBL/GenBank/DDBJ databases">
        <authorList>
            <person name="Meier V. D."/>
        </authorList>
    </citation>
    <scope>NUCLEOTIDE SEQUENCE</scope>
    <source>
        <strain evidence="3">AVDCRST_MAG90</strain>
    </source>
</reference>
<accession>A0A6J4MED5</accession>
<evidence type="ECO:0000259" key="2">
    <source>
        <dbReference type="Pfam" id="PF07995"/>
    </source>
</evidence>
<protein>
    <submittedName>
        <fullName evidence="3">PQQ-dependent oxidoreductase, gdhB family</fullName>
    </submittedName>
</protein>
<feature type="domain" description="Glucose/Sorbosone dehydrogenase" evidence="2">
    <location>
        <begin position="46"/>
        <end position="258"/>
    </location>
</feature>
<evidence type="ECO:0000256" key="1">
    <source>
        <dbReference type="SAM" id="SignalP"/>
    </source>
</evidence>
<evidence type="ECO:0000313" key="3">
    <source>
        <dbReference type="EMBL" id="CAA9357455.1"/>
    </source>
</evidence>
<dbReference type="InterPro" id="IPR011041">
    <property type="entry name" value="Quinoprot_gluc/sorb_DH_b-prop"/>
</dbReference>
<dbReference type="EMBL" id="CADCUC010000574">
    <property type="protein sequence ID" value="CAA9357455.1"/>
    <property type="molecule type" value="Genomic_DNA"/>
</dbReference>
<feature type="non-terminal residue" evidence="3">
    <location>
        <position position="259"/>
    </location>
</feature>
<feature type="signal peptide" evidence="1">
    <location>
        <begin position="1"/>
        <end position="22"/>
    </location>
</feature>
<dbReference type="AlphaFoldDB" id="A0A6J4MED5"/>
<organism evidence="3">
    <name type="scientific">uncultured Microvirga sp</name>
    <dbReference type="NCBI Taxonomy" id="412392"/>
    <lineage>
        <taxon>Bacteria</taxon>
        <taxon>Pseudomonadati</taxon>
        <taxon>Pseudomonadota</taxon>
        <taxon>Alphaproteobacteria</taxon>
        <taxon>Hyphomicrobiales</taxon>
        <taxon>Methylobacteriaceae</taxon>
        <taxon>Microvirga</taxon>
        <taxon>environmental samples</taxon>
    </lineage>
</organism>
<dbReference type="InterPro" id="IPR012938">
    <property type="entry name" value="Glc/Sorbosone_DH"/>
</dbReference>
<dbReference type="SUPFAM" id="SSF50952">
    <property type="entry name" value="Soluble quinoprotein glucose dehydrogenase"/>
    <property type="match status" value="1"/>
</dbReference>
<proteinExistence type="predicted"/>
<keyword evidence="1" id="KW-0732">Signal</keyword>
<dbReference type="PANTHER" id="PTHR19328:SF75">
    <property type="entry name" value="ALDOSE SUGAR DEHYDROGENASE YLII"/>
    <property type="match status" value="1"/>
</dbReference>
<sequence length="259" mass="27355">MPRALTAALSLFVASSASSGLAQTQGSTRVKTEKADLLVETVARGLENPWGLAFLPDGRMMVSEREGRLRIVSANGQLSQPLGGMPRIAARGQGGLLDVALDPSFAENQVVYLSFAENRGGGSAGTSVARGKLNAAGTGLEATQVIFRQEPAYTGGNHFGSRLVLDRTGALFVTVGDRYNLRDEAQNPSNHIGKVIRIRPEGGAAPDNPGQPGWRPEIWSLGHRNVQGAALHPGTGELWTAEHGARGGDEVNIVRKAFN</sequence>
<dbReference type="InterPro" id="IPR011042">
    <property type="entry name" value="6-blade_b-propeller_TolB-like"/>
</dbReference>
<dbReference type="Gene3D" id="2.120.10.30">
    <property type="entry name" value="TolB, C-terminal domain"/>
    <property type="match status" value="1"/>
</dbReference>
<dbReference type="Pfam" id="PF07995">
    <property type="entry name" value="GSDH"/>
    <property type="match status" value="1"/>
</dbReference>